<protein>
    <submittedName>
        <fullName evidence="1">Uncharacterized protein</fullName>
    </submittedName>
</protein>
<organism evidence="1 2">
    <name type="scientific">Nephila pilipes</name>
    <name type="common">Giant wood spider</name>
    <name type="synonym">Nephila maculata</name>
    <dbReference type="NCBI Taxonomy" id="299642"/>
    <lineage>
        <taxon>Eukaryota</taxon>
        <taxon>Metazoa</taxon>
        <taxon>Ecdysozoa</taxon>
        <taxon>Arthropoda</taxon>
        <taxon>Chelicerata</taxon>
        <taxon>Arachnida</taxon>
        <taxon>Araneae</taxon>
        <taxon>Araneomorphae</taxon>
        <taxon>Entelegynae</taxon>
        <taxon>Araneoidea</taxon>
        <taxon>Nephilidae</taxon>
        <taxon>Nephila</taxon>
    </lineage>
</organism>
<sequence length="74" mass="8240">MMQASHHRSKENGHSKKFRALLRHLRATAMHTILSLVYTPIKSCTNDVSSEKIGPAVEEGNELVHHGPSLIGRK</sequence>
<comment type="caution">
    <text evidence="1">The sequence shown here is derived from an EMBL/GenBank/DDBJ whole genome shotgun (WGS) entry which is preliminary data.</text>
</comment>
<dbReference type="AlphaFoldDB" id="A0A8X6R667"/>
<gene>
    <name evidence="1" type="ORF">NPIL_565211</name>
</gene>
<dbReference type="Proteomes" id="UP000887013">
    <property type="component" value="Unassembled WGS sequence"/>
</dbReference>
<evidence type="ECO:0000313" key="1">
    <source>
        <dbReference type="EMBL" id="GFU54293.1"/>
    </source>
</evidence>
<evidence type="ECO:0000313" key="2">
    <source>
        <dbReference type="Proteomes" id="UP000887013"/>
    </source>
</evidence>
<proteinExistence type="predicted"/>
<reference evidence="1" key="1">
    <citation type="submission" date="2020-08" db="EMBL/GenBank/DDBJ databases">
        <title>Multicomponent nature underlies the extraordinary mechanical properties of spider dragline silk.</title>
        <authorList>
            <person name="Kono N."/>
            <person name="Nakamura H."/>
            <person name="Mori M."/>
            <person name="Yoshida Y."/>
            <person name="Ohtoshi R."/>
            <person name="Malay A.D."/>
            <person name="Moran D.A.P."/>
            <person name="Tomita M."/>
            <person name="Numata K."/>
            <person name="Arakawa K."/>
        </authorList>
    </citation>
    <scope>NUCLEOTIDE SEQUENCE</scope>
</reference>
<name>A0A8X6R667_NEPPI</name>
<dbReference type="EMBL" id="BMAW01039075">
    <property type="protein sequence ID" value="GFU54293.1"/>
    <property type="molecule type" value="Genomic_DNA"/>
</dbReference>
<accession>A0A8X6R667</accession>
<keyword evidence="2" id="KW-1185">Reference proteome</keyword>